<dbReference type="Proteomes" id="UP000305401">
    <property type="component" value="Unassembled WGS sequence"/>
</dbReference>
<sequence>MTHISTRHGILAISPILVFLSSYVAVSVIAGDFYKMPLSVALIIASAWAVIIMPDMSLHKKVEVFSRDAGSPTVMYMVWIFILAGAFAALAREVGAVESTVNIAIKVLPAQMLVPGLFVAACFISLSIGTSVGTVVALSPLAVELAQTGSESVPFYIAVVLGGAFFGDNLSFISDTTIAATRTQGCQMRDKFRANLWIALPAALAVLAVYVAIGLNNSGDDGHIHGLDTNPLLVIPYLLVIATALMGINVTLVLSIGIVSTIILAITYGHTPTELFGYMGKGIDSVGNLTIITLLAAGMLGLIKELGGINYILQVITLKISHSRGAQFSIAALVSIVNLCTANNTVAIITVGELARNISAKFGIDPRKTASLLDTCSCITQSLIPYGAQTLLATSLAGISPVAPWPYMYYPWALTAMVALSIIFQLPRRLNKQQTN</sequence>
<evidence type="ECO:0000313" key="1">
    <source>
        <dbReference type="EMBL" id="THG44399.1"/>
    </source>
</evidence>
<proteinExistence type="predicted"/>
<keyword evidence="2" id="KW-1185">Reference proteome</keyword>
<reference evidence="1" key="1">
    <citation type="submission" date="2019-04" db="EMBL/GenBank/DDBJ databases">
        <title>Microbes associate with the intestines of laboratory mice.</title>
        <authorList>
            <person name="Navarre W."/>
            <person name="Wong E."/>
            <person name="Huang K.C."/>
            <person name="Tropini C."/>
            <person name="Ng K."/>
            <person name="Yu B."/>
        </authorList>
    </citation>
    <scope>NUCLEOTIDE SEQUENCE</scope>
    <source>
        <strain evidence="1">NM86_A22</strain>
    </source>
</reference>
<dbReference type="EMBL" id="SSTG01000156">
    <property type="protein sequence ID" value="THG44399.1"/>
    <property type="molecule type" value="Genomic_DNA"/>
</dbReference>
<comment type="caution">
    <text evidence="1">The sequence shown here is derived from an EMBL/GenBank/DDBJ whole genome shotgun (WGS) entry which is preliminary data.</text>
</comment>
<gene>
    <name evidence="1" type="ORF">E5990_09645</name>
</gene>
<accession>A0AC61S3A0</accession>
<protein>
    <submittedName>
        <fullName evidence="1">Na+/H+ antiporter NhaC family protein</fullName>
    </submittedName>
</protein>
<evidence type="ECO:0000313" key="2">
    <source>
        <dbReference type="Proteomes" id="UP000305401"/>
    </source>
</evidence>
<name>A0AC61S3A0_9BACT</name>
<organism evidence="1 2">
    <name type="scientific">Muribaculum caecicola</name>
    <dbReference type="NCBI Taxonomy" id="3038144"/>
    <lineage>
        <taxon>Bacteria</taxon>
        <taxon>Pseudomonadati</taxon>
        <taxon>Bacteroidota</taxon>
        <taxon>Bacteroidia</taxon>
        <taxon>Bacteroidales</taxon>
        <taxon>Muribaculaceae</taxon>
        <taxon>Muribaculum</taxon>
    </lineage>
</organism>